<keyword evidence="1" id="KW-0812">Transmembrane</keyword>
<evidence type="ECO:0000256" key="1">
    <source>
        <dbReference type="SAM" id="Phobius"/>
    </source>
</evidence>
<sequence length="251" mass="26736">MSKPARQALVLWMVGLGLAIAVLFGVLGPPRSSDGAGEALGRLLALTGCAALASWLLARNREPEWTWLRFGLVYAAAIVVIAVISSFGRASAAEPWPFSISFPAGWSVARLEGVSSAAEDLDRGVRTRGRRDDEAGTVILEIGCTTLVEGKSIDIAGEMDDVIEATDSAFEAQGIVSESARPVVEKHAGLGWRIAETTSRNAAGTQVRRTLAMSRNAHCLLVATMVGTPRAHDLQRGTFRAVLDSLVDRRN</sequence>
<accession>A0A1I5AS57</accession>
<feature type="transmembrane region" description="Helical" evidence="1">
    <location>
        <begin position="70"/>
        <end position="88"/>
    </location>
</feature>
<keyword evidence="3" id="KW-1185">Reference proteome</keyword>
<keyword evidence="1" id="KW-0472">Membrane</keyword>
<keyword evidence="1" id="KW-1133">Transmembrane helix</keyword>
<dbReference type="Proteomes" id="UP000198575">
    <property type="component" value="Unassembled WGS sequence"/>
</dbReference>
<dbReference type="AlphaFoldDB" id="A0A1I5AS57"/>
<name>A0A1I5AS57_9GAMM</name>
<dbReference type="InterPro" id="IPR032543">
    <property type="entry name" value="DUF4946"/>
</dbReference>
<dbReference type="Pfam" id="PF16304">
    <property type="entry name" value="DUF4946"/>
    <property type="match status" value="1"/>
</dbReference>
<protein>
    <submittedName>
        <fullName evidence="2">Uncharacterized protein</fullName>
    </submittedName>
</protein>
<evidence type="ECO:0000313" key="2">
    <source>
        <dbReference type="EMBL" id="SFN65257.1"/>
    </source>
</evidence>
<feature type="transmembrane region" description="Helical" evidence="1">
    <location>
        <begin position="39"/>
        <end position="58"/>
    </location>
</feature>
<reference evidence="2 3" key="1">
    <citation type="submission" date="2016-10" db="EMBL/GenBank/DDBJ databases">
        <authorList>
            <person name="de Groot N.N."/>
        </authorList>
    </citation>
    <scope>NUCLEOTIDE SEQUENCE [LARGE SCALE GENOMIC DNA]</scope>
    <source>
        <strain evidence="2 3">CGMCC 1.7659</strain>
    </source>
</reference>
<dbReference type="EMBL" id="FOVF01000042">
    <property type="protein sequence ID" value="SFN65257.1"/>
    <property type="molecule type" value="Genomic_DNA"/>
</dbReference>
<proteinExistence type="predicted"/>
<evidence type="ECO:0000313" key="3">
    <source>
        <dbReference type="Proteomes" id="UP000198575"/>
    </source>
</evidence>
<feature type="transmembrane region" description="Helical" evidence="1">
    <location>
        <begin position="9"/>
        <end position="27"/>
    </location>
</feature>
<gene>
    <name evidence="2" type="ORF">SAMN05216289_1425</name>
</gene>
<organism evidence="2 3">
    <name type="scientific">Dokdonella immobilis</name>
    <dbReference type="NCBI Taxonomy" id="578942"/>
    <lineage>
        <taxon>Bacteria</taxon>
        <taxon>Pseudomonadati</taxon>
        <taxon>Pseudomonadota</taxon>
        <taxon>Gammaproteobacteria</taxon>
        <taxon>Lysobacterales</taxon>
        <taxon>Rhodanobacteraceae</taxon>
        <taxon>Dokdonella</taxon>
    </lineage>
</organism>